<dbReference type="Proteomes" id="UP001196097">
    <property type="component" value="Chromosome"/>
</dbReference>
<gene>
    <name evidence="1" type="ORF">HF292_006175</name>
</gene>
<reference evidence="1 2" key="1">
    <citation type="journal article" date="2021" name="ISME J.">
        <title>Genomic evolution of the class Acidithiobacillia: deep-branching Proteobacteria living in extreme acidic conditions.</title>
        <authorList>
            <person name="Moya-Beltran A."/>
            <person name="Beard S."/>
            <person name="Rojas-Villalobos C."/>
            <person name="Issotta F."/>
            <person name="Gallardo Y."/>
            <person name="Ulloa R."/>
            <person name="Giaveno A."/>
            <person name="Degli Esposti M."/>
            <person name="Johnson D.B."/>
            <person name="Quatrini R."/>
        </authorList>
    </citation>
    <scope>NUCLEOTIDE SEQUENCE [LARGE SCALE GENOMIC DNA]</scope>
    <source>
        <strain evidence="1 2">CF3</strain>
    </source>
</reference>
<evidence type="ECO:0000313" key="1">
    <source>
        <dbReference type="EMBL" id="XRP74225.1"/>
    </source>
</evidence>
<dbReference type="EMBL" id="CP130946">
    <property type="protein sequence ID" value="XRP74225.1"/>
    <property type="molecule type" value="Genomic_DNA"/>
</dbReference>
<proteinExistence type="predicted"/>
<keyword evidence="2" id="KW-1185">Reference proteome</keyword>
<accession>A0ACD5IK69</accession>
<organism evidence="1 2">
    <name type="scientific">Acidithiobacillus ferruginosus</name>
    <dbReference type="NCBI Taxonomy" id="3063951"/>
    <lineage>
        <taxon>Bacteria</taxon>
        <taxon>Pseudomonadati</taxon>
        <taxon>Pseudomonadota</taxon>
        <taxon>Acidithiobacillia</taxon>
        <taxon>Acidithiobacillales</taxon>
        <taxon>Acidithiobacillaceae</taxon>
        <taxon>Acidithiobacillus</taxon>
    </lineage>
</organism>
<name>A0ACD5IK69_9PROT</name>
<sequence>MANARSHVNRQEGFSLVELLVVMVISLLFAIAIFGIFNAFTRQNNQTMATQDMWQQGRVALYMIQQDIGKAGYGLEPQSCAATIPAVSVTYSTAGTDLLSAITVSTGITGLDLASIPLGNVNAGDGAIPLTAPGGSALTTSTPILLRAQQAGGGCVTDTINAVGSTSISLSTPSPFSAIAYAANPQAGAVTYSLAPVSTTCALGSLDRSTAAQPTPAPVACGVIAMSAECNYQNGTTPQTCIGGINANGDLLQSIQLAILIGSARSDRQYHGPTSFTMPGGATVATMSNHRYTLLQGVIPLRNYYVVPQ</sequence>
<protein>
    <submittedName>
        <fullName evidence="1">Prepilin-type N-terminal cleavage/methylation domain-containing protein</fullName>
    </submittedName>
</protein>
<evidence type="ECO:0000313" key="2">
    <source>
        <dbReference type="Proteomes" id="UP001196097"/>
    </source>
</evidence>